<dbReference type="EMBL" id="GBXM01003200">
    <property type="protein sequence ID" value="JAI05378.1"/>
    <property type="molecule type" value="Transcribed_RNA"/>
</dbReference>
<reference evidence="1" key="1">
    <citation type="submission" date="2014-11" db="EMBL/GenBank/DDBJ databases">
        <authorList>
            <person name="Amaro Gonzalez C."/>
        </authorList>
    </citation>
    <scope>NUCLEOTIDE SEQUENCE</scope>
</reference>
<sequence>MFYAVRVDVCLLNQKLVHFCITIAFVQWGGEYHLTTEGSELETIHFNKPFFVVFYKTMAL</sequence>
<accession>A0A0E9XRL2</accession>
<dbReference type="AlphaFoldDB" id="A0A0E9XRL2"/>
<proteinExistence type="predicted"/>
<name>A0A0E9XRL2_ANGAN</name>
<evidence type="ECO:0000313" key="1">
    <source>
        <dbReference type="EMBL" id="JAI05378.1"/>
    </source>
</evidence>
<organism evidence="1">
    <name type="scientific">Anguilla anguilla</name>
    <name type="common">European freshwater eel</name>
    <name type="synonym">Muraena anguilla</name>
    <dbReference type="NCBI Taxonomy" id="7936"/>
    <lineage>
        <taxon>Eukaryota</taxon>
        <taxon>Metazoa</taxon>
        <taxon>Chordata</taxon>
        <taxon>Craniata</taxon>
        <taxon>Vertebrata</taxon>
        <taxon>Euteleostomi</taxon>
        <taxon>Actinopterygii</taxon>
        <taxon>Neopterygii</taxon>
        <taxon>Teleostei</taxon>
        <taxon>Anguilliformes</taxon>
        <taxon>Anguillidae</taxon>
        <taxon>Anguilla</taxon>
    </lineage>
</organism>
<protein>
    <submittedName>
        <fullName evidence="1">Uncharacterized protein</fullName>
    </submittedName>
</protein>
<reference evidence="1" key="2">
    <citation type="journal article" date="2015" name="Fish Shellfish Immunol.">
        <title>Early steps in the European eel (Anguilla anguilla)-Vibrio vulnificus interaction in the gills: Role of the RtxA13 toxin.</title>
        <authorList>
            <person name="Callol A."/>
            <person name="Pajuelo D."/>
            <person name="Ebbesson L."/>
            <person name="Teles M."/>
            <person name="MacKenzie S."/>
            <person name="Amaro C."/>
        </authorList>
    </citation>
    <scope>NUCLEOTIDE SEQUENCE</scope>
</reference>